<protein>
    <recommendedName>
        <fullName evidence="4">DUF502 domain-containing protein</fullName>
    </recommendedName>
</protein>
<proteinExistence type="predicted"/>
<dbReference type="eggNOG" id="COG2928">
    <property type="taxonomic scope" value="Bacteria"/>
</dbReference>
<evidence type="ECO:0008006" key="4">
    <source>
        <dbReference type="Google" id="ProtNLM"/>
    </source>
</evidence>
<dbReference type="EMBL" id="FR872582">
    <property type="protein sequence ID" value="CCB88792.1"/>
    <property type="molecule type" value="Genomic_DNA"/>
</dbReference>
<dbReference type="AlphaFoldDB" id="F8L7Q3"/>
<keyword evidence="1" id="KW-1133">Transmembrane helix</keyword>
<dbReference type="Pfam" id="PF04367">
    <property type="entry name" value="DUF502"/>
    <property type="match status" value="1"/>
</dbReference>
<reference key="1">
    <citation type="journal article" date="2011" name="Mol. Biol. Evol.">
        <title>Unity in variety -- the pan-genome of the Chlamydiae.</title>
        <authorList>
            <person name="Collingro A."/>
            <person name="Tischler P."/>
            <person name="Weinmaier T."/>
            <person name="Penz T."/>
            <person name="Heinz E."/>
            <person name="Brunham R.C."/>
            <person name="Read T.D."/>
            <person name="Bavoil P.M."/>
            <person name="Sachse K."/>
            <person name="Kahane S."/>
            <person name="Friedman M.G."/>
            <person name="Rattei T."/>
            <person name="Myers G.S.A."/>
            <person name="Horn M."/>
        </authorList>
    </citation>
    <scope>NUCLEOTIDE SEQUENCE</scope>
    <source>
        <strain>Z</strain>
    </source>
</reference>
<keyword evidence="3" id="KW-1185">Reference proteome</keyword>
<dbReference type="OrthoDB" id="9780267at2"/>
<feature type="transmembrane region" description="Helical" evidence="1">
    <location>
        <begin position="12"/>
        <end position="34"/>
    </location>
</feature>
<keyword evidence="1" id="KW-0812">Transmembrane</keyword>
<dbReference type="HOGENOM" id="CLU_068050_2_1_0"/>
<dbReference type="InterPro" id="IPR007462">
    <property type="entry name" value="COV1-like"/>
</dbReference>
<name>F8L7Q3_SIMNZ</name>
<evidence type="ECO:0000313" key="3">
    <source>
        <dbReference type="Proteomes" id="UP000000496"/>
    </source>
</evidence>
<evidence type="ECO:0000313" key="2">
    <source>
        <dbReference type="EMBL" id="CCB88792.1"/>
    </source>
</evidence>
<dbReference type="PANTHER" id="PTHR31876">
    <property type="entry name" value="COV-LIKE PROTEIN 1"/>
    <property type="match status" value="1"/>
</dbReference>
<dbReference type="Proteomes" id="UP000000496">
    <property type="component" value="Chromosome gsn.131"/>
</dbReference>
<evidence type="ECO:0000256" key="1">
    <source>
        <dbReference type="SAM" id="Phobius"/>
    </source>
</evidence>
<accession>F8L7Q3</accession>
<sequence>MKKTFIAGLATLLPITITIVVVVFVIDLLTAPFTGFVEEMISFYGGQIAEEHHYLLVVISRLIVLVLFVVLIFILGILGRRIFFSWFLKLTNRLLTKIPIVKTIYRISLDITKNVFSEEGKKLFKGTVLVPFPHQKTHAIGLLSGDPPSEVAKNTDPRVKDTTFQSIFVPTAPHPISGFLLMYSDKEVKTVDIETEDLFKFLLSCGIFQPGKKDDKSEDTK</sequence>
<gene>
    <name evidence="2" type="ordered locus">SNE_A09150</name>
</gene>
<feature type="transmembrane region" description="Helical" evidence="1">
    <location>
        <begin position="54"/>
        <end position="79"/>
    </location>
</feature>
<reference evidence="2 3" key="2">
    <citation type="journal article" date="2011" name="Mol. Biol. Evol.">
        <title>Unity in variety--the pan-genome of the Chlamydiae.</title>
        <authorList>
            <person name="Collingro A."/>
            <person name="Tischler P."/>
            <person name="Weinmaier T."/>
            <person name="Penz T."/>
            <person name="Heinz E."/>
            <person name="Brunham R.C."/>
            <person name="Read T.D."/>
            <person name="Bavoil P.M."/>
            <person name="Sachse K."/>
            <person name="Kahane S."/>
            <person name="Friedman M.G."/>
            <person name="Rattei T."/>
            <person name="Myers G.S."/>
            <person name="Horn M."/>
        </authorList>
    </citation>
    <scope>NUCLEOTIDE SEQUENCE [LARGE SCALE GENOMIC DNA]</scope>
    <source>
        <strain evidence="3">ATCC VR-1471 / Z</strain>
    </source>
</reference>
<organism evidence="2 3">
    <name type="scientific">Simkania negevensis (strain ATCC VR-1471 / DSM 27360 / Z)</name>
    <dbReference type="NCBI Taxonomy" id="331113"/>
    <lineage>
        <taxon>Bacteria</taxon>
        <taxon>Pseudomonadati</taxon>
        <taxon>Chlamydiota</taxon>
        <taxon>Chlamydiia</taxon>
        <taxon>Parachlamydiales</taxon>
        <taxon>Simkaniaceae</taxon>
        <taxon>Simkania</taxon>
    </lineage>
</organism>
<dbReference type="RefSeq" id="WP_013943259.1">
    <property type="nucleotide sequence ID" value="NC_015713.1"/>
</dbReference>
<dbReference type="PANTHER" id="PTHR31876:SF26">
    <property type="entry name" value="PROTEIN LIKE COV 2"/>
    <property type="match status" value="1"/>
</dbReference>
<dbReference type="KEGG" id="sng:SNE_A09150"/>
<keyword evidence="1" id="KW-0472">Membrane</keyword>
<dbReference type="STRING" id="331113.SNE_A09150"/>